<evidence type="ECO:0000313" key="3">
    <source>
        <dbReference type="Proteomes" id="UP001162162"/>
    </source>
</evidence>
<dbReference type="AlphaFoldDB" id="A0AAV8X5H0"/>
<dbReference type="InterPro" id="IPR013169">
    <property type="entry name" value="mRNA_splic_Cwf18-like"/>
</dbReference>
<proteinExistence type="predicted"/>
<dbReference type="GO" id="GO:0005684">
    <property type="term" value="C:U2-type spliceosomal complex"/>
    <property type="evidence" value="ECO:0007669"/>
    <property type="project" value="TreeGrafter"/>
</dbReference>
<keyword evidence="1" id="KW-0175">Coiled coil</keyword>
<accession>A0AAV8X5H0</accession>
<evidence type="ECO:0000313" key="2">
    <source>
        <dbReference type="EMBL" id="KAJ8933802.1"/>
    </source>
</evidence>
<dbReference type="GO" id="GO:0071014">
    <property type="term" value="C:post-mRNA release spliceosomal complex"/>
    <property type="evidence" value="ECO:0007669"/>
    <property type="project" value="TreeGrafter"/>
</dbReference>
<evidence type="ECO:0000256" key="1">
    <source>
        <dbReference type="SAM" id="Coils"/>
    </source>
</evidence>
<dbReference type="PANTHER" id="PTHR31551:SF1">
    <property type="entry name" value="COILED-COIL DOMAIN-CONTAINING PROTEIN 12"/>
    <property type="match status" value="1"/>
</dbReference>
<dbReference type="Pfam" id="PF08315">
    <property type="entry name" value="cwf18"/>
    <property type="match status" value="1"/>
</dbReference>
<comment type="caution">
    <text evidence="2">The sequence shown here is derived from an EMBL/GenBank/DDBJ whole genome shotgun (WGS) entry which is preliminary data.</text>
</comment>
<protein>
    <submittedName>
        <fullName evidence="2">Uncharacterized protein</fullName>
    </submittedName>
</protein>
<dbReference type="EMBL" id="JAPWTK010001157">
    <property type="protein sequence ID" value="KAJ8933802.1"/>
    <property type="molecule type" value="Genomic_DNA"/>
</dbReference>
<dbReference type="PANTHER" id="PTHR31551">
    <property type="entry name" value="PRE-MRNA-SPLICING FACTOR CWF18"/>
    <property type="match status" value="1"/>
</dbReference>
<reference evidence="2" key="1">
    <citation type="journal article" date="2023" name="Insect Mol. Biol.">
        <title>Genome sequencing provides insights into the evolution of gene families encoding plant cell wall-degrading enzymes in longhorned beetles.</title>
        <authorList>
            <person name="Shin N.R."/>
            <person name="Okamura Y."/>
            <person name="Kirsch R."/>
            <person name="Pauchet Y."/>
        </authorList>
    </citation>
    <scope>NUCLEOTIDE SEQUENCE</scope>
    <source>
        <strain evidence="2">AMC_N1</strain>
    </source>
</reference>
<name>A0AAV8X5H0_9CUCU</name>
<sequence>MTVFTIMDTNRSNIGHLEDEALKRRDKLKALKRKREGKNNENGEIHNKDLEGEILPKPIFRSYKPSDESFNELTLNPAAPGDVTSEVKGQLESAKSEIVIDQLDVTSLAPRETRLGLEARCGKKISKAGASNPKKPLQN</sequence>
<feature type="coiled-coil region" evidence="1">
    <location>
        <begin position="14"/>
        <end position="48"/>
    </location>
</feature>
<dbReference type="Proteomes" id="UP001162162">
    <property type="component" value="Unassembled WGS sequence"/>
</dbReference>
<keyword evidence="3" id="KW-1185">Reference proteome</keyword>
<organism evidence="2 3">
    <name type="scientific">Aromia moschata</name>
    <dbReference type="NCBI Taxonomy" id="1265417"/>
    <lineage>
        <taxon>Eukaryota</taxon>
        <taxon>Metazoa</taxon>
        <taxon>Ecdysozoa</taxon>
        <taxon>Arthropoda</taxon>
        <taxon>Hexapoda</taxon>
        <taxon>Insecta</taxon>
        <taxon>Pterygota</taxon>
        <taxon>Neoptera</taxon>
        <taxon>Endopterygota</taxon>
        <taxon>Coleoptera</taxon>
        <taxon>Polyphaga</taxon>
        <taxon>Cucujiformia</taxon>
        <taxon>Chrysomeloidea</taxon>
        <taxon>Cerambycidae</taxon>
        <taxon>Cerambycinae</taxon>
        <taxon>Callichromatini</taxon>
        <taxon>Aromia</taxon>
    </lineage>
</organism>
<gene>
    <name evidence="2" type="ORF">NQ318_014848</name>
</gene>